<proteinExistence type="inferred from homology"/>
<feature type="transmembrane region" description="Helical" evidence="6">
    <location>
        <begin position="236"/>
        <end position="258"/>
    </location>
</feature>
<evidence type="ECO:0000256" key="5">
    <source>
        <dbReference type="ARBA" id="ARBA00023136"/>
    </source>
</evidence>
<evidence type="ECO:0000256" key="4">
    <source>
        <dbReference type="ARBA" id="ARBA00022989"/>
    </source>
</evidence>
<dbReference type="AlphaFoldDB" id="A0A210Q1K7"/>
<feature type="transmembrane region" description="Helical" evidence="6">
    <location>
        <begin position="181"/>
        <end position="200"/>
    </location>
</feature>
<keyword evidence="8" id="KW-1185">Reference proteome</keyword>
<feature type="transmembrane region" description="Helical" evidence="6">
    <location>
        <begin position="336"/>
        <end position="358"/>
    </location>
</feature>
<accession>A0A210Q1K7</accession>
<dbReference type="OrthoDB" id="1641903at2759"/>
<feature type="transmembrane region" description="Helical" evidence="6">
    <location>
        <begin position="520"/>
        <end position="540"/>
    </location>
</feature>
<comment type="caution">
    <text evidence="7">The sequence shown here is derived from an EMBL/GenBank/DDBJ whole genome shotgun (WGS) entry which is preliminary data.</text>
</comment>
<reference evidence="7 8" key="1">
    <citation type="journal article" date="2017" name="Nat. Ecol. Evol.">
        <title>Scallop genome provides insights into evolution of bilaterian karyotype and development.</title>
        <authorList>
            <person name="Wang S."/>
            <person name="Zhang J."/>
            <person name="Jiao W."/>
            <person name="Li J."/>
            <person name="Xun X."/>
            <person name="Sun Y."/>
            <person name="Guo X."/>
            <person name="Huan P."/>
            <person name="Dong B."/>
            <person name="Zhang L."/>
            <person name="Hu X."/>
            <person name="Sun X."/>
            <person name="Wang J."/>
            <person name="Zhao C."/>
            <person name="Wang Y."/>
            <person name="Wang D."/>
            <person name="Huang X."/>
            <person name="Wang R."/>
            <person name="Lv J."/>
            <person name="Li Y."/>
            <person name="Zhang Z."/>
            <person name="Liu B."/>
            <person name="Lu W."/>
            <person name="Hui Y."/>
            <person name="Liang J."/>
            <person name="Zhou Z."/>
            <person name="Hou R."/>
            <person name="Li X."/>
            <person name="Liu Y."/>
            <person name="Li H."/>
            <person name="Ning X."/>
            <person name="Lin Y."/>
            <person name="Zhao L."/>
            <person name="Xing Q."/>
            <person name="Dou J."/>
            <person name="Li Y."/>
            <person name="Mao J."/>
            <person name="Guo H."/>
            <person name="Dou H."/>
            <person name="Li T."/>
            <person name="Mu C."/>
            <person name="Jiang W."/>
            <person name="Fu Q."/>
            <person name="Fu X."/>
            <person name="Miao Y."/>
            <person name="Liu J."/>
            <person name="Yu Q."/>
            <person name="Li R."/>
            <person name="Liao H."/>
            <person name="Li X."/>
            <person name="Kong Y."/>
            <person name="Jiang Z."/>
            <person name="Chourrout D."/>
            <person name="Li R."/>
            <person name="Bao Z."/>
        </authorList>
    </citation>
    <scope>NUCLEOTIDE SEQUENCE [LARGE SCALE GENOMIC DNA]</scope>
    <source>
        <strain evidence="7 8">PY_sf001</strain>
    </source>
</reference>
<dbReference type="InterPro" id="IPR006043">
    <property type="entry name" value="NCS2"/>
</dbReference>
<evidence type="ECO:0000256" key="6">
    <source>
        <dbReference type="SAM" id="Phobius"/>
    </source>
</evidence>
<sequence length="631" mass="68757">MDQNGEADGGKENGAAPAHVVLSTEGMDMEESAQEHHPPMETLIYKIRDNPPMHLTILFAFQQALLSLANQLALSLMVAQAVCGDNSAWFKTQLLSSTLFMDGITTILMVLFGVRLPLFQGAAFEYVVPLLALQTLDPDRCHIVQVSEQTVFNEMTGQNATVLVNTTMDADQVILTNTQSLMGSLMVAGFIHFLIGATGLVGFLLRFVGPVTIVPTILLIGLYMTRTAVKFIEVHWGIGLMTTAISLLLSLYLGRFKLPIPVWTRKRSCHVIRYPLHQVFALLIGMMVGWAVSGVFTACGLFSDDPNDLQYKARTDINHDIVTNASWFYFPHPGQFGLPGFNVSVFAGFMLATVISILDSIGDYYACAKTCNAPPPPSHAINRGIAVEGLCTLISGVVGCGHATSTYGGNVGAIGITKVGSRQVFLLTGIIYIVFGLIGKFSAVFITIPYPVLGGALVVMFGMFIGVVLSNLQYVSLTSTRNIAIIGTSILFGLMVPYWVEQNPNGIDTGNPDTDRVLRVILGNANFAGAVLACFLDNTIPATKEERGITAWQNVVKHKAKEDPHQGKEEIYEESIDIYEPLLPKAWRKHYILKYIPFLPDPDEYNIVSDCACSSPTKCSCKDIKLETASL</sequence>
<gene>
    <name evidence="7" type="ORF">KP79_PYT14815</name>
</gene>
<feature type="transmembrane region" description="Helical" evidence="6">
    <location>
        <begin position="94"/>
        <end position="114"/>
    </location>
</feature>
<keyword evidence="4 6" id="KW-1133">Transmembrane helix</keyword>
<dbReference type="EMBL" id="NEDP02005242">
    <property type="protein sequence ID" value="OWF42621.1"/>
    <property type="molecule type" value="Genomic_DNA"/>
</dbReference>
<feature type="transmembrane region" description="Helical" evidence="6">
    <location>
        <begin position="279"/>
        <end position="303"/>
    </location>
</feature>
<comment type="similarity">
    <text evidence="2">Belongs to the nucleobase:cation symporter-2 (NCS2) (TC 2.A.40) family.</text>
</comment>
<organism evidence="7 8">
    <name type="scientific">Mizuhopecten yessoensis</name>
    <name type="common">Japanese scallop</name>
    <name type="synonym">Patinopecten yessoensis</name>
    <dbReference type="NCBI Taxonomy" id="6573"/>
    <lineage>
        <taxon>Eukaryota</taxon>
        <taxon>Metazoa</taxon>
        <taxon>Spiralia</taxon>
        <taxon>Lophotrochozoa</taxon>
        <taxon>Mollusca</taxon>
        <taxon>Bivalvia</taxon>
        <taxon>Autobranchia</taxon>
        <taxon>Pteriomorphia</taxon>
        <taxon>Pectinida</taxon>
        <taxon>Pectinoidea</taxon>
        <taxon>Pectinidae</taxon>
        <taxon>Mizuhopecten</taxon>
    </lineage>
</organism>
<protein>
    <submittedName>
        <fullName evidence="7">Solute carrier family 23 member 2</fullName>
    </submittedName>
</protein>
<name>A0A210Q1K7_MIZYE</name>
<keyword evidence="5 6" id="KW-0472">Membrane</keyword>
<dbReference type="GO" id="GO:0016020">
    <property type="term" value="C:membrane"/>
    <property type="evidence" value="ECO:0007669"/>
    <property type="project" value="UniProtKB-SubCell"/>
</dbReference>
<evidence type="ECO:0000256" key="3">
    <source>
        <dbReference type="ARBA" id="ARBA00022692"/>
    </source>
</evidence>
<evidence type="ECO:0000313" key="7">
    <source>
        <dbReference type="EMBL" id="OWF42621.1"/>
    </source>
</evidence>
<feature type="transmembrane region" description="Helical" evidence="6">
    <location>
        <begin position="482"/>
        <end position="500"/>
    </location>
</feature>
<dbReference type="Proteomes" id="UP000242188">
    <property type="component" value="Unassembled WGS sequence"/>
</dbReference>
<evidence type="ECO:0000256" key="2">
    <source>
        <dbReference type="ARBA" id="ARBA00008821"/>
    </source>
</evidence>
<comment type="subcellular location">
    <subcellularLocation>
        <location evidence="1">Membrane</location>
        <topology evidence="1">Multi-pass membrane protein</topology>
    </subcellularLocation>
</comment>
<dbReference type="STRING" id="6573.A0A210Q1K7"/>
<evidence type="ECO:0000313" key="8">
    <source>
        <dbReference type="Proteomes" id="UP000242188"/>
    </source>
</evidence>
<dbReference type="GO" id="GO:0022857">
    <property type="term" value="F:transmembrane transporter activity"/>
    <property type="evidence" value="ECO:0007669"/>
    <property type="project" value="InterPro"/>
</dbReference>
<keyword evidence="3 6" id="KW-0812">Transmembrane</keyword>
<evidence type="ECO:0000256" key="1">
    <source>
        <dbReference type="ARBA" id="ARBA00004141"/>
    </source>
</evidence>
<feature type="transmembrane region" description="Helical" evidence="6">
    <location>
        <begin position="452"/>
        <end position="470"/>
    </location>
</feature>
<dbReference type="PANTHER" id="PTHR11119">
    <property type="entry name" value="XANTHINE-URACIL / VITAMIN C PERMEASE FAMILY MEMBER"/>
    <property type="match status" value="1"/>
</dbReference>
<dbReference type="Pfam" id="PF00860">
    <property type="entry name" value="Xan_ur_permease"/>
    <property type="match status" value="1"/>
</dbReference>
<feature type="transmembrane region" description="Helical" evidence="6">
    <location>
        <begin position="424"/>
        <end position="446"/>
    </location>
</feature>
<feature type="transmembrane region" description="Helical" evidence="6">
    <location>
        <begin position="207"/>
        <end position="224"/>
    </location>
</feature>